<dbReference type="Proteomes" id="UP000577362">
    <property type="component" value="Unassembled WGS sequence"/>
</dbReference>
<evidence type="ECO:0000313" key="1">
    <source>
        <dbReference type="EMBL" id="MBB4015225.1"/>
    </source>
</evidence>
<accession>A0A840BPJ1</accession>
<name>A0A840BPJ1_9HYPH</name>
<dbReference type="AlphaFoldDB" id="A0A840BPJ1"/>
<reference evidence="1 2" key="1">
    <citation type="submission" date="2020-08" db="EMBL/GenBank/DDBJ databases">
        <title>Genomic Encyclopedia of Type Strains, Phase IV (KMG-IV): sequencing the most valuable type-strain genomes for metagenomic binning, comparative biology and taxonomic classification.</title>
        <authorList>
            <person name="Goeker M."/>
        </authorList>
    </citation>
    <scope>NUCLEOTIDE SEQUENCE [LARGE SCALE GENOMIC DNA]</scope>
    <source>
        <strain evidence="1 2">DSM 103737</strain>
    </source>
</reference>
<keyword evidence="2" id="KW-1185">Reference proteome</keyword>
<evidence type="ECO:0000313" key="2">
    <source>
        <dbReference type="Proteomes" id="UP000577362"/>
    </source>
</evidence>
<organism evidence="1 2">
    <name type="scientific">Chelatococcus caeni</name>
    <dbReference type="NCBI Taxonomy" id="1348468"/>
    <lineage>
        <taxon>Bacteria</taxon>
        <taxon>Pseudomonadati</taxon>
        <taxon>Pseudomonadota</taxon>
        <taxon>Alphaproteobacteria</taxon>
        <taxon>Hyphomicrobiales</taxon>
        <taxon>Chelatococcaceae</taxon>
        <taxon>Chelatococcus</taxon>
    </lineage>
</organism>
<proteinExistence type="predicted"/>
<dbReference type="EMBL" id="JACIEN010000001">
    <property type="protein sequence ID" value="MBB4015225.1"/>
    <property type="molecule type" value="Genomic_DNA"/>
</dbReference>
<gene>
    <name evidence="1" type="ORF">GGR16_000231</name>
</gene>
<protein>
    <submittedName>
        <fullName evidence="1">Uncharacterized protein</fullName>
    </submittedName>
</protein>
<comment type="caution">
    <text evidence="1">The sequence shown here is derived from an EMBL/GenBank/DDBJ whole genome shotgun (WGS) entry which is preliminary data.</text>
</comment>
<sequence length="74" mass="7412">MSSPPRSCLAIGIASTMGKRAGFHIPAVMPALVAGIHAGPPAPGQRAWMAGTSPAMTSGGVVLHAWPGLVAARR</sequence>